<evidence type="ECO:0000313" key="3">
    <source>
        <dbReference type="EMBL" id="GJE94574.1"/>
    </source>
</evidence>
<dbReference type="EMBL" id="BPQB01000041">
    <property type="protein sequence ID" value="GJE94574.1"/>
    <property type="molecule type" value="Genomic_DNA"/>
</dbReference>
<evidence type="ECO:0000313" key="4">
    <source>
        <dbReference type="Proteomes" id="UP000703269"/>
    </source>
</evidence>
<proteinExistence type="predicted"/>
<gene>
    <name evidence="3" type="ORF">PsYK624_107440</name>
</gene>
<protein>
    <submittedName>
        <fullName evidence="3">Cupredoxin domain-containing protein</fullName>
    </submittedName>
</protein>
<dbReference type="InterPro" id="IPR008972">
    <property type="entry name" value="Cupredoxin"/>
</dbReference>
<dbReference type="SUPFAM" id="SSF49503">
    <property type="entry name" value="Cupredoxins"/>
    <property type="match status" value="1"/>
</dbReference>
<evidence type="ECO:0000256" key="2">
    <source>
        <dbReference type="SAM" id="SignalP"/>
    </source>
</evidence>
<dbReference type="CDD" id="cd00920">
    <property type="entry name" value="Cupredoxin"/>
    <property type="match status" value="1"/>
</dbReference>
<comment type="caution">
    <text evidence="3">The sequence shown here is derived from an EMBL/GenBank/DDBJ whole genome shotgun (WGS) entry which is preliminary data.</text>
</comment>
<sequence length="224" mass="23020">MMKTVSAAIPLFALCGLAQAFTYTVTIGIDETNGQQGIGFDPSAIRPSPGDTITFTYALPEYLKNPPPVQHSATQSTFDNPCTAMSGGFDTGVHETGWVSSSTGDSFNLVVNDTQPLWFFSSVGDDCKQGMVLAVNPPLSGDQTADAFKQKAMLSTSTPSATAPSSSSSPASSQPPSGTSSAAPTMTSPPPPSQSTNSAASHMAKLELCLAAVVAFIGVTVMAQ</sequence>
<organism evidence="3 4">
    <name type="scientific">Phanerochaete sordida</name>
    <dbReference type="NCBI Taxonomy" id="48140"/>
    <lineage>
        <taxon>Eukaryota</taxon>
        <taxon>Fungi</taxon>
        <taxon>Dikarya</taxon>
        <taxon>Basidiomycota</taxon>
        <taxon>Agaricomycotina</taxon>
        <taxon>Agaricomycetes</taxon>
        <taxon>Polyporales</taxon>
        <taxon>Phanerochaetaceae</taxon>
        <taxon>Phanerochaete</taxon>
    </lineage>
</organism>
<dbReference type="OrthoDB" id="1921208at2759"/>
<keyword evidence="4" id="KW-1185">Reference proteome</keyword>
<feature type="chain" id="PRO_5040257142" evidence="2">
    <location>
        <begin position="21"/>
        <end position="224"/>
    </location>
</feature>
<keyword evidence="2" id="KW-0732">Signal</keyword>
<reference evidence="3 4" key="1">
    <citation type="submission" date="2021-08" db="EMBL/GenBank/DDBJ databases">
        <title>Draft Genome Sequence of Phanerochaete sordida strain YK-624.</title>
        <authorList>
            <person name="Mori T."/>
            <person name="Dohra H."/>
            <person name="Suzuki T."/>
            <person name="Kawagishi H."/>
            <person name="Hirai H."/>
        </authorList>
    </citation>
    <scope>NUCLEOTIDE SEQUENCE [LARGE SCALE GENOMIC DNA]</scope>
    <source>
        <strain evidence="3 4">YK-624</strain>
    </source>
</reference>
<evidence type="ECO:0000256" key="1">
    <source>
        <dbReference type="SAM" id="MobiDB-lite"/>
    </source>
</evidence>
<feature type="signal peptide" evidence="2">
    <location>
        <begin position="1"/>
        <end position="20"/>
    </location>
</feature>
<feature type="compositionally biased region" description="Low complexity" evidence="1">
    <location>
        <begin position="155"/>
        <end position="186"/>
    </location>
</feature>
<name>A0A9P3GHU8_9APHY</name>
<accession>A0A9P3GHU8</accession>
<dbReference type="InterPro" id="IPR052953">
    <property type="entry name" value="Ser-rich/MCO-related"/>
</dbReference>
<dbReference type="Proteomes" id="UP000703269">
    <property type="component" value="Unassembled WGS sequence"/>
</dbReference>
<dbReference type="Gene3D" id="2.60.40.420">
    <property type="entry name" value="Cupredoxins - blue copper proteins"/>
    <property type="match status" value="1"/>
</dbReference>
<feature type="region of interest" description="Disordered" evidence="1">
    <location>
        <begin position="153"/>
        <end position="199"/>
    </location>
</feature>
<dbReference type="PANTHER" id="PTHR34883">
    <property type="entry name" value="SERINE-RICH PROTEIN, PUTATIVE-RELATED-RELATED"/>
    <property type="match status" value="1"/>
</dbReference>
<dbReference type="PANTHER" id="PTHR34883:SF15">
    <property type="entry name" value="EXTRACELLULAR SERINE-RICH PROTEIN"/>
    <property type="match status" value="1"/>
</dbReference>
<dbReference type="AlphaFoldDB" id="A0A9P3GHU8"/>